<evidence type="ECO:0000313" key="2">
    <source>
        <dbReference type="EMBL" id="CAG03373.1"/>
    </source>
</evidence>
<dbReference type="KEGG" id="tng:GSTEN00022737G001"/>
<accession>Q4S7K9</accession>
<organism evidence="2">
    <name type="scientific">Tetraodon nigroviridis</name>
    <name type="common">Spotted green pufferfish</name>
    <name type="synonym">Chelonodon nigroviridis</name>
    <dbReference type="NCBI Taxonomy" id="99883"/>
    <lineage>
        <taxon>Eukaryota</taxon>
        <taxon>Metazoa</taxon>
        <taxon>Chordata</taxon>
        <taxon>Craniata</taxon>
        <taxon>Vertebrata</taxon>
        <taxon>Euteleostomi</taxon>
        <taxon>Actinopterygii</taxon>
        <taxon>Neopterygii</taxon>
        <taxon>Teleostei</taxon>
        <taxon>Neoteleostei</taxon>
        <taxon>Acanthomorphata</taxon>
        <taxon>Eupercaria</taxon>
        <taxon>Tetraodontiformes</taxon>
        <taxon>Tetradontoidea</taxon>
        <taxon>Tetraodontidae</taxon>
        <taxon>Tetraodon</taxon>
    </lineage>
</organism>
<reference evidence="2" key="2">
    <citation type="submission" date="2004-02" db="EMBL/GenBank/DDBJ databases">
        <authorList>
            <consortium name="Genoscope"/>
            <consortium name="Whitehead Institute Centre for Genome Research"/>
        </authorList>
    </citation>
    <scope>NUCLEOTIDE SEQUENCE</scope>
</reference>
<comment type="caution">
    <text evidence="2">The sequence shown here is derived from an EMBL/GenBank/DDBJ whole genome shotgun (WGS) entry which is preliminary data.</text>
</comment>
<dbReference type="OrthoDB" id="9397796at2759"/>
<dbReference type="EMBL" id="CAAE01014714">
    <property type="protein sequence ID" value="CAG03373.1"/>
    <property type="molecule type" value="Genomic_DNA"/>
</dbReference>
<feature type="compositionally biased region" description="Basic and acidic residues" evidence="1">
    <location>
        <begin position="9"/>
        <end position="24"/>
    </location>
</feature>
<name>Q4S7K9_TETNG</name>
<protein>
    <submittedName>
        <fullName evidence="2">(spotted green pufferfish) hypothetical protein</fullName>
    </submittedName>
</protein>
<evidence type="ECO:0000256" key="1">
    <source>
        <dbReference type="SAM" id="MobiDB-lite"/>
    </source>
</evidence>
<feature type="non-terminal residue" evidence="2">
    <location>
        <position position="1"/>
    </location>
</feature>
<dbReference type="AlphaFoldDB" id="Q4S7K9"/>
<sequence>PDVTQQADSDNHRMSNKQHNDTKKPFPVLSLDYENVRTPFEIALWVLLASLMKLGEYWSDVRVSCERSSSWKF</sequence>
<proteinExistence type="predicted"/>
<feature type="region of interest" description="Disordered" evidence="1">
    <location>
        <begin position="1"/>
        <end position="25"/>
    </location>
</feature>
<gene>
    <name evidence="2" type="ORF">GSTENG00022737001</name>
</gene>
<reference evidence="2" key="1">
    <citation type="journal article" date="2004" name="Nature">
        <title>Genome duplication in the teleost fish Tetraodon nigroviridis reveals the early vertebrate proto-karyotype.</title>
        <authorList>
            <person name="Jaillon O."/>
            <person name="Aury J.-M."/>
            <person name="Brunet F."/>
            <person name="Petit J.-L."/>
            <person name="Stange-Thomann N."/>
            <person name="Mauceli E."/>
            <person name="Bouneau L."/>
            <person name="Fischer C."/>
            <person name="Ozouf-Costaz C."/>
            <person name="Bernot A."/>
            <person name="Nicaud S."/>
            <person name="Jaffe D."/>
            <person name="Fisher S."/>
            <person name="Lutfalla G."/>
            <person name="Dossat C."/>
            <person name="Segurens B."/>
            <person name="Dasilva C."/>
            <person name="Salanoubat M."/>
            <person name="Levy M."/>
            <person name="Boudet N."/>
            <person name="Castellano S."/>
            <person name="Anthouard V."/>
            <person name="Jubin C."/>
            <person name="Castelli V."/>
            <person name="Katinka M."/>
            <person name="Vacherie B."/>
            <person name="Biemont C."/>
            <person name="Skalli Z."/>
            <person name="Cattolico L."/>
            <person name="Poulain J."/>
            <person name="De Berardinis V."/>
            <person name="Cruaud C."/>
            <person name="Duprat S."/>
            <person name="Brottier P."/>
            <person name="Coutanceau J.-P."/>
            <person name="Gouzy J."/>
            <person name="Parra G."/>
            <person name="Lardier G."/>
            <person name="Chapple C."/>
            <person name="McKernan K.J."/>
            <person name="McEwan P."/>
            <person name="Bosak S."/>
            <person name="Kellis M."/>
            <person name="Volff J.-N."/>
            <person name="Guigo R."/>
            <person name="Zody M.C."/>
            <person name="Mesirov J."/>
            <person name="Lindblad-Toh K."/>
            <person name="Birren B."/>
            <person name="Nusbaum C."/>
            <person name="Kahn D."/>
            <person name="Robinson-Rechavi M."/>
            <person name="Laudet V."/>
            <person name="Schachter V."/>
            <person name="Quetier F."/>
            <person name="Saurin W."/>
            <person name="Scarpelli C."/>
            <person name="Wincker P."/>
            <person name="Lander E.S."/>
            <person name="Weissenbach J."/>
            <person name="Roest Crollius H."/>
        </authorList>
    </citation>
    <scope>NUCLEOTIDE SEQUENCE [LARGE SCALE GENOMIC DNA]</scope>
</reference>